<feature type="domain" description="N-acetyltransferase" evidence="3">
    <location>
        <begin position="6"/>
        <end position="173"/>
    </location>
</feature>
<evidence type="ECO:0000256" key="2">
    <source>
        <dbReference type="ARBA" id="ARBA00023315"/>
    </source>
</evidence>
<dbReference type="PANTHER" id="PTHR43877">
    <property type="entry name" value="AMINOALKYLPHOSPHONATE N-ACETYLTRANSFERASE-RELATED-RELATED"/>
    <property type="match status" value="1"/>
</dbReference>
<gene>
    <name evidence="4" type="ORF">GS429_15485</name>
</gene>
<keyword evidence="5" id="KW-1185">Reference proteome</keyword>
<dbReference type="PANTHER" id="PTHR43877:SF2">
    <property type="entry name" value="AMINOALKYLPHOSPHONATE N-ACETYLTRANSFERASE-RELATED"/>
    <property type="match status" value="1"/>
</dbReference>
<dbReference type="SUPFAM" id="SSF55729">
    <property type="entry name" value="Acyl-CoA N-acyltransferases (Nat)"/>
    <property type="match status" value="1"/>
</dbReference>
<keyword evidence="2" id="KW-0012">Acyltransferase</keyword>
<dbReference type="RefSeq" id="WP_160066254.1">
    <property type="nucleotide sequence ID" value="NZ_WUYX01000051.1"/>
</dbReference>
<dbReference type="Gene3D" id="3.40.630.30">
    <property type="match status" value="1"/>
</dbReference>
<sequence>MDDRVTVVRTAITGYEDELRDLLRAYFTKAGERGREWFDDDEFGADIETIVADDLDRLASPAIDEPLVLALVDDRIAGSAQLKRLDGTNIEMKRLYVRPGDRGDGIGRRLVETATDAAAADGFETLRLGVAPYHDAARSLYRGLGFETTPQYDGSQTPPELVDDWQFLKYSLED</sequence>
<dbReference type="PROSITE" id="PS51186">
    <property type="entry name" value="GNAT"/>
    <property type="match status" value="1"/>
</dbReference>
<dbReference type="CDD" id="cd04301">
    <property type="entry name" value="NAT_SF"/>
    <property type="match status" value="1"/>
</dbReference>
<name>A0A6B0VPI7_9EURY</name>
<evidence type="ECO:0000313" key="5">
    <source>
        <dbReference type="Proteomes" id="UP000434101"/>
    </source>
</evidence>
<keyword evidence="1 4" id="KW-0808">Transferase</keyword>
<dbReference type="OrthoDB" id="111868at2157"/>
<reference evidence="4 5" key="1">
    <citation type="submission" date="2020-01" db="EMBL/GenBank/DDBJ databases">
        <title>Natronorubrum sp. JWXQ-INN 674 isolated from Inner Mongolia Autonomous Region of China.</title>
        <authorList>
            <person name="Xue Q."/>
        </authorList>
    </citation>
    <scope>NUCLEOTIDE SEQUENCE [LARGE SCALE GENOMIC DNA]</scope>
    <source>
        <strain evidence="4 5">JWXQ-INN-674</strain>
    </source>
</reference>
<dbReference type="Proteomes" id="UP000434101">
    <property type="component" value="Unassembled WGS sequence"/>
</dbReference>
<dbReference type="AlphaFoldDB" id="A0A6B0VPI7"/>
<dbReference type="InterPro" id="IPR016181">
    <property type="entry name" value="Acyl_CoA_acyltransferase"/>
</dbReference>
<evidence type="ECO:0000256" key="1">
    <source>
        <dbReference type="ARBA" id="ARBA00022679"/>
    </source>
</evidence>
<evidence type="ECO:0000259" key="3">
    <source>
        <dbReference type="PROSITE" id="PS51186"/>
    </source>
</evidence>
<dbReference type="EMBL" id="WUYX01000051">
    <property type="protein sequence ID" value="MXV63434.1"/>
    <property type="molecule type" value="Genomic_DNA"/>
</dbReference>
<accession>A0A6B0VPI7</accession>
<protein>
    <submittedName>
        <fullName evidence="4">GNAT family N-acetyltransferase</fullName>
    </submittedName>
</protein>
<comment type="caution">
    <text evidence="4">The sequence shown here is derived from an EMBL/GenBank/DDBJ whole genome shotgun (WGS) entry which is preliminary data.</text>
</comment>
<organism evidence="4 5">
    <name type="scientific">Natronorubrum halalkaliphilum</name>
    <dbReference type="NCBI Taxonomy" id="2691917"/>
    <lineage>
        <taxon>Archaea</taxon>
        <taxon>Methanobacteriati</taxon>
        <taxon>Methanobacteriota</taxon>
        <taxon>Stenosarchaea group</taxon>
        <taxon>Halobacteria</taxon>
        <taxon>Halobacteriales</taxon>
        <taxon>Natrialbaceae</taxon>
        <taxon>Natronorubrum</taxon>
    </lineage>
</organism>
<dbReference type="Pfam" id="PF00583">
    <property type="entry name" value="Acetyltransf_1"/>
    <property type="match status" value="1"/>
</dbReference>
<dbReference type="InterPro" id="IPR000182">
    <property type="entry name" value="GNAT_dom"/>
</dbReference>
<proteinExistence type="predicted"/>
<dbReference type="InterPro" id="IPR050832">
    <property type="entry name" value="Bact_Acetyltransf"/>
</dbReference>
<evidence type="ECO:0000313" key="4">
    <source>
        <dbReference type="EMBL" id="MXV63434.1"/>
    </source>
</evidence>
<dbReference type="GO" id="GO:0016747">
    <property type="term" value="F:acyltransferase activity, transferring groups other than amino-acyl groups"/>
    <property type="evidence" value="ECO:0007669"/>
    <property type="project" value="InterPro"/>
</dbReference>